<evidence type="ECO:0000313" key="2">
    <source>
        <dbReference type="Proteomes" id="UP001145114"/>
    </source>
</evidence>
<dbReference type="Proteomes" id="UP001145114">
    <property type="component" value="Unassembled WGS sequence"/>
</dbReference>
<keyword evidence="2" id="KW-1185">Reference proteome</keyword>
<evidence type="ECO:0000313" key="1">
    <source>
        <dbReference type="EMBL" id="KAJ1673029.1"/>
    </source>
</evidence>
<sequence>ADSEDEDSDAATKQGPASPLAARSSNQFRDFIKKKRQKVGTKSRRIQDSDAEDDEDYDNDHASSNADDDADDDFRPLEDGKDM</sequence>
<reference evidence="1" key="1">
    <citation type="submission" date="2022-06" db="EMBL/GenBank/DDBJ databases">
        <title>Phylogenomic reconstructions and comparative analyses of Kickxellomycotina fungi.</title>
        <authorList>
            <person name="Reynolds N.K."/>
            <person name="Stajich J.E."/>
            <person name="Barry K."/>
            <person name="Grigoriev I.V."/>
            <person name="Crous P."/>
            <person name="Smith M.E."/>
        </authorList>
    </citation>
    <scope>NUCLEOTIDE SEQUENCE</scope>
    <source>
        <strain evidence="1">RSA 2271</strain>
    </source>
</reference>
<comment type="caution">
    <text evidence="1">The sequence shown here is derived from an EMBL/GenBank/DDBJ whole genome shotgun (WGS) entry which is preliminary data.</text>
</comment>
<proteinExistence type="predicted"/>
<gene>
    <name evidence="1" type="ORF">EV182_006024</name>
</gene>
<organism evidence="1 2">
    <name type="scientific">Spiromyces aspiralis</name>
    <dbReference type="NCBI Taxonomy" id="68401"/>
    <lineage>
        <taxon>Eukaryota</taxon>
        <taxon>Fungi</taxon>
        <taxon>Fungi incertae sedis</taxon>
        <taxon>Zoopagomycota</taxon>
        <taxon>Kickxellomycotina</taxon>
        <taxon>Kickxellomycetes</taxon>
        <taxon>Kickxellales</taxon>
        <taxon>Kickxellaceae</taxon>
        <taxon>Spiromyces</taxon>
    </lineage>
</organism>
<dbReference type="EMBL" id="JAMZIH010007487">
    <property type="protein sequence ID" value="KAJ1673029.1"/>
    <property type="molecule type" value="Genomic_DNA"/>
</dbReference>
<name>A0ACC1HGH0_9FUNG</name>
<protein>
    <submittedName>
        <fullName evidence="1">Uncharacterized protein</fullName>
    </submittedName>
</protein>
<accession>A0ACC1HGH0</accession>
<feature type="non-terminal residue" evidence="1">
    <location>
        <position position="1"/>
    </location>
</feature>